<dbReference type="STRING" id="350054.Mflv_1654"/>
<reference evidence="3" key="2">
    <citation type="journal article" date="2013" name="PLoS ONE">
        <title>A Gene Expression Study of the Activities of Aromatic Ring-Cleavage Dioxygenases in Mycobacterium gilvum PYR-GCK to Changes in Salinity and pH during Pyrene Degradation.</title>
        <authorList>
            <person name="Badejo A.C."/>
            <person name="Badejo A.O."/>
            <person name="Shin K.H."/>
            <person name="Chai Y.G."/>
        </authorList>
    </citation>
    <scope>NUCLEOTIDE SEQUENCE [LARGE SCALE GENOMIC DNA]</scope>
    <source>
        <strain evidence="3">PYR-GCK</strain>
    </source>
</reference>
<dbReference type="InterPro" id="IPR016300">
    <property type="entry name" value="ATPase_ArsA/GET3"/>
</dbReference>
<dbReference type="PANTHER" id="PTHR10803:SF3">
    <property type="entry name" value="ATPASE GET3"/>
    <property type="match status" value="1"/>
</dbReference>
<protein>
    <submittedName>
        <fullName evidence="3">Arsenite efflux ATP-binding protein ArsA</fullName>
        <ecNumber evidence="3">3.6.3.16</ecNumber>
    </submittedName>
</protein>
<dbReference type="InterPro" id="IPR027417">
    <property type="entry name" value="P-loop_NTPase"/>
</dbReference>
<sequence>MKFLEAPPRFLFFTGKGGVGKTSIACAAAIHLAGSGKRVLLVSTDPASNVGQVLGLTIGNTITRVPAVDGLSALEIDPDQAAEAYRERIIGPVRGLLPAPELQSITEQLSGSCTTEIASFNEFTELLTDSDGPVKQFDHVLFDTAPTGHTIRLLQLPGSWTDFLDAGKGDASCLGPLSGLGKQRALYAGAVDALADPQRTRMVLVARAQRSALTEIARTHGELAAIGLTHQHVVINGVLPACAGSGDPLAAAIYARERDAIATMPDELRALPLDQVDLKQVNIVGLEALTTLFEPDAVTPGTDREVDFAVADAPLAKLVDELATSEHGLIMCMGKGGVGKTTIAAAIAVALADRGHPVHLTTTDPAGHLTDMLHGTMENLHVSRIDPAEATRAYRDHVLATKGAALDDQGRVMLEEDLRSPCTEEVAVFQAFSRVIAESRRKFVVVDTAPTGHTLLLLDATGSYHREVARQLGDRHFTTPLMRLQDPDLTKVIIVTLAETTPVLEAAGLESDLERAQIHPWAWVVNNSTSAAHPTAPLLRHRAVAELPEIDKVRTRHADRLAVVPLLAAEPVGIRALEALTGSSKSAMQ</sequence>
<dbReference type="InterPro" id="IPR003593">
    <property type="entry name" value="AAA+_ATPase"/>
</dbReference>
<evidence type="ECO:0000313" key="3">
    <source>
        <dbReference type="EMBL" id="ABP44136.1"/>
    </source>
</evidence>
<dbReference type="NCBIfam" id="TIGR00345">
    <property type="entry name" value="GET3_arsA_TRC40"/>
    <property type="match status" value="1"/>
</dbReference>
<dbReference type="GO" id="GO:0016887">
    <property type="term" value="F:ATP hydrolysis activity"/>
    <property type="evidence" value="ECO:0007669"/>
    <property type="project" value="InterPro"/>
</dbReference>
<dbReference type="HOGENOM" id="CLU_021619_0_0_11"/>
<dbReference type="PANTHER" id="PTHR10803">
    <property type="entry name" value="ARSENICAL PUMP-DRIVING ATPASE ARSENITE-TRANSLOCATING ATPASE"/>
    <property type="match status" value="1"/>
</dbReference>
<name>A4T7G2_MYCGI</name>
<dbReference type="InterPro" id="IPR027541">
    <property type="entry name" value="Ars_ATPase"/>
</dbReference>
<dbReference type="SUPFAM" id="SSF52540">
    <property type="entry name" value="P-loop containing nucleoside triphosphate hydrolases"/>
    <property type="match status" value="2"/>
</dbReference>
<accession>A4T7G2</accession>
<dbReference type="NCBIfam" id="TIGR04291">
    <property type="entry name" value="arsen_driv_ArsA"/>
    <property type="match status" value="1"/>
</dbReference>
<keyword evidence="3" id="KW-0547">Nucleotide-binding</keyword>
<organism evidence="3">
    <name type="scientific">Mycolicibacterium gilvum (strain PYR-GCK)</name>
    <name type="common">Mycobacterium gilvum (strain PYR-GCK)</name>
    <dbReference type="NCBI Taxonomy" id="350054"/>
    <lineage>
        <taxon>Bacteria</taxon>
        <taxon>Bacillati</taxon>
        <taxon>Actinomycetota</taxon>
        <taxon>Actinomycetes</taxon>
        <taxon>Mycobacteriales</taxon>
        <taxon>Mycobacteriaceae</taxon>
        <taxon>Mycolicibacterium</taxon>
    </lineage>
</organism>
<dbReference type="PIRSF" id="PIRSF001327">
    <property type="entry name" value="Arsenical_pump-driving_ATPase"/>
    <property type="match status" value="1"/>
</dbReference>
<proteinExistence type="inferred from homology"/>
<dbReference type="GO" id="GO:0015446">
    <property type="term" value="F:ATPase-coupled arsenite transmembrane transporter activity"/>
    <property type="evidence" value="ECO:0007669"/>
    <property type="project" value="InterPro"/>
</dbReference>
<dbReference type="SMART" id="SM00382">
    <property type="entry name" value="AAA"/>
    <property type="match status" value="2"/>
</dbReference>
<dbReference type="eggNOG" id="COG0003">
    <property type="taxonomic scope" value="Bacteria"/>
</dbReference>
<keyword evidence="3" id="KW-0378">Hydrolase</keyword>
<gene>
    <name evidence="3" type="ordered locus">Mflv_1654</name>
</gene>
<dbReference type="GO" id="GO:0005524">
    <property type="term" value="F:ATP binding"/>
    <property type="evidence" value="ECO:0007669"/>
    <property type="project" value="UniProtKB-KW"/>
</dbReference>
<evidence type="ECO:0000259" key="2">
    <source>
        <dbReference type="SMART" id="SM00382"/>
    </source>
</evidence>
<dbReference type="AlphaFoldDB" id="A4T7G2"/>
<dbReference type="EC" id="3.6.3.16" evidence="3"/>
<dbReference type="KEGG" id="mgi:Mflv_1654"/>
<dbReference type="EMBL" id="CP000656">
    <property type="protein sequence ID" value="ABP44136.1"/>
    <property type="molecule type" value="Genomic_DNA"/>
</dbReference>
<reference evidence="3" key="1">
    <citation type="submission" date="2007-04" db="EMBL/GenBank/DDBJ databases">
        <authorList>
            <consortium name="US DOE Joint Genome Institute"/>
            <person name="Copeland A."/>
            <person name="Lucas S."/>
            <person name="Lapidus A."/>
            <person name="Barry K."/>
            <person name="Detter J.C."/>
            <person name="Glavina del Rio T."/>
            <person name="Hammon N."/>
            <person name="Israni S."/>
            <person name="Dalin E."/>
            <person name="Tice H."/>
            <person name="Pitluck S."/>
            <person name="Chain P."/>
            <person name="Malfatti S."/>
            <person name="Shin M."/>
            <person name="Vergez L."/>
            <person name="Schmutz J."/>
            <person name="Larimer F."/>
            <person name="Land M."/>
            <person name="Hauser L."/>
            <person name="Kyrpides N."/>
            <person name="Mikhailova N."/>
            <person name="Miller C."/>
            <person name="Richardson P."/>
        </authorList>
    </citation>
    <scope>NUCLEOTIDE SEQUENCE</scope>
    <source>
        <strain evidence="3">PYR-GCK</strain>
    </source>
</reference>
<feature type="domain" description="AAA+ ATPase" evidence="2">
    <location>
        <begin position="7"/>
        <end position="227"/>
    </location>
</feature>
<comment type="similarity">
    <text evidence="1">Belongs to the arsA ATPase family.</text>
</comment>
<dbReference type="CDD" id="cd02035">
    <property type="entry name" value="ArsA"/>
    <property type="match status" value="2"/>
</dbReference>
<dbReference type="OrthoDB" id="9780677at2"/>
<feature type="domain" description="AAA+ ATPase" evidence="2">
    <location>
        <begin position="326"/>
        <end position="519"/>
    </location>
</feature>
<dbReference type="Pfam" id="PF02374">
    <property type="entry name" value="ArsA_ATPase"/>
    <property type="match status" value="2"/>
</dbReference>
<dbReference type="InterPro" id="IPR025723">
    <property type="entry name" value="ArsA/GET3_ATPase-like"/>
</dbReference>
<evidence type="ECO:0000256" key="1">
    <source>
        <dbReference type="ARBA" id="ARBA00011040"/>
    </source>
</evidence>
<dbReference type="Gene3D" id="3.40.50.300">
    <property type="entry name" value="P-loop containing nucleotide triphosphate hydrolases"/>
    <property type="match status" value="2"/>
</dbReference>
<keyword evidence="3" id="KW-0067">ATP-binding</keyword>